<sequence length="120" mass="14043">MMTFALRLEKNKKRGNIRIKFNVDKLKDPNIVTTFQANIGRRFAPLLALDNDQHLTADDLVETFNETLSEEASKLLGKPRVKKKWMTDEILALCDQRRSLKKRKKDPEVSKQYRETILKV</sequence>
<dbReference type="AlphaFoldDB" id="A0AAV4DUS3"/>
<organism evidence="1 2">
    <name type="scientific">Plakobranchus ocellatus</name>
    <dbReference type="NCBI Taxonomy" id="259542"/>
    <lineage>
        <taxon>Eukaryota</taxon>
        <taxon>Metazoa</taxon>
        <taxon>Spiralia</taxon>
        <taxon>Lophotrochozoa</taxon>
        <taxon>Mollusca</taxon>
        <taxon>Gastropoda</taxon>
        <taxon>Heterobranchia</taxon>
        <taxon>Euthyneura</taxon>
        <taxon>Panpulmonata</taxon>
        <taxon>Sacoglossa</taxon>
        <taxon>Placobranchoidea</taxon>
        <taxon>Plakobranchidae</taxon>
        <taxon>Plakobranchus</taxon>
    </lineage>
</organism>
<evidence type="ECO:0000313" key="2">
    <source>
        <dbReference type="Proteomes" id="UP000735302"/>
    </source>
</evidence>
<accession>A0AAV4DUS3</accession>
<proteinExistence type="predicted"/>
<keyword evidence="2" id="KW-1185">Reference proteome</keyword>
<protein>
    <submittedName>
        <fullName evidence="1">Uncharacterized protein</fullName>
    </submittedName>
</protein>
<dbReference type="Proteomes" id="UP000735302">
    <property type="component" value="Unassembled WGS sequence"/>
</dbReference>
<name>A0AAV4DUS3_9GAST</name>
<comment type="caution">
    <text evidence="1">The sequence shown here is derived from an EMBL/GenBank/DDBJ whole genome shotgun (WGS) entry which is preliminary data.</text>
</comment>
<gene>
    <name evidence="1" type="ORF">PoB_007462300</name>
</gene>
<reference evidence="1 2" key="1">
    <citation type="journal article" date="2021" name="Elife">
        <title>Chloroplast acquisition without the gene transfer in kleptoplastic sea slugs, Plakobranchus ocellatus.</title>
        <authorList>
            <person name="Maeda T."/>
            <person name="Takahashi S."/>
            <person name="Yoshida T."/>
            <person name="Shimamura S."/>
            <person name="Takaki Y."/>
            <person name="Nagai Y."/>
            <person name="Toyoda A."/>
            <person name="Suzuki Y."/>
            <person name="Arimoto A."/>
            <person name="Ishii H."/>
            <person name="Satoh N."/>
            <person name="Nishiyama T."/>
            <person name="Hasebe M."/>
            <person name="Maruyama T."/>
            <person name="Minagawa J."/>
            <person name="Obokata J."/>
            <person name="Shigenobu S."/>
        </authorList>
    </citation>
    <scope>NUCLEOTIDE SEQUENCE [LARGE SCALE GENOMIC DNA]</scope>
</reference>
<dbReference type="EMBL" id="BLXT01008374">
    <property type="protein sequence ID" value="GFO48118.1"/>
    <property type="molecule type" value="Genomic_DNA"/>
</dbReference>
<evidence type="ECO:0000313" key="1">
    <source>
        <dbReference type="EMBL" id="GFO48118.1"/>
    </source>
</evidence>